<dbReference type="STRING" id="321146.A0A139HB36"/>
<evidence type="ECO:0008006" key="10">
    <source>
        <dbReference type="Google" id="ProtNLM"/>
    </source>
</evidence>
<proteinExistence type="inferred from homology"/>
<evidence type="ECO:0000256" key="4">
    <source>
        <dbReference type="ARBA" id="ARBA00022989"/>
    </source>
</evidence>
<feature type="transmembrane region" description="Helical" evidence="6">
    <location>
        <begin position="204"/>
        <end position="226"/>
    </location>
</feature>
<dbReference type="PANTHER" id="PTHR11266">
    <property type="entry name" value="PEROXISOMAL MEMBRANE PROTEIN 2, PXMP2 MPV17"/>
    <property type="match status" value="1"/>
</dbReference>
<evidence type="ECO:0000256" key="7">
    <source>
        <dbReference type="SAM" id="MobiDB-lite"/>
    </source>
</evidence>
<keyword evidence="5 6" id="KW-0472">Membrane</keyword>
<dbReference type="PANTHER" id="PTHR11266:SF80">
    <property type="entry name" value="PEROXISOMAL MEMBRANE PROTEIN 2"/>
    <property type="match status" value="1"/>
</dbReference>
<dbReference type="OrthoDB" id="10267969at2759"/>
<name>A0A139HB36_9PEZI</name>
<dbReference type="Proteomes" id="UP000070133">
    <property type="component" value="Unassembled WGS sequence"/>
</dbReference>
<evidence type="ECO:0000256" key="3">
    <source>
        <dbReference type="ARBA" id="ARBA00022692"/>
    </source>
</evidence>
<dbReference type="InterPro" id="IPR007248">
    <property type="entry name" value="Mpv17_PMP22"/>
</dbReference>
<evidence type="ECO:0000313" key="9">
    <source>
        <dbReference type="Proteomes" id="UP000070133"/>
    </source>
</evidence>
<comment type="similarity">
    <text evidence="2 6">Belongs to the peroxisomal membrane protein PXMP2/4 family.</text>
</comment>
<keyword evidence="4 6" id="KW-1133">Transmembrane helix</keyword>
<dbReference type="Pfam" id="PF04117">
    <property type="entry name" value="Mpv17_PMP22"/>
    <property type="match status" value="1"/>
</dbReference>
<evidence type="ECO:0000256" key="2">
    <source>
        <dbReference type="ARBA" id="ARBA00006824"/>
    </source>
</evidence>
<comment type="caution">
    <text evidence="8">The sequence shown here is derived from an EMBL/GenBank/DDBJ whole genome shotgun (WGS) entry which is preliminary data.</text>
</comment>
<comment type="subcellular location">
    <subcellularLocation>
        <location evidence="1">Membrane</location>
        <topology evidence="1">Multi-pass membrane protein</topology>
    </subcellularLocation>
</comment>
<feature type="region of interest" description="Disordered" evidence="7">
    <location>
        <begin position="119"/>
        <end position="152"/>
    </location>
</feature>
<dbReference type="EMBL" id="LFZN01000088">
    <property type="protein sequence ID" value="KXS99636.1"/>
    <property type="molecule type" value="Genomic_DNA"/>
</dbReference>
<reference evidence="8 9" key="1">
    <citation type="submission" date="2015-07" db="EMBL/GenBank/DDBJ databases">
        <title>Comparative genomics of the Sigatoka disease complex on banana suggests a link between parallel evolutionary changes in Pseudocercospora fijiensis and Pseudocercospora eumusae and increased virulence on the banana host.</title>
        <authorList>
            <person name="Chang T.-C."/>
            <person name="Salvucci A."/>
            <person name="Crous P.W."/>
            <person name="Stergiopoulos I."/>
        </authorList>
    </citation>
    <scope>NUCLEOTIDE SEQUENCE [LARGE SCALE GENOMIC DNA]</scope>
    <source>
        <strain evidence="8 9">CBS 114824</strain>
    </source>
</reference>
<evidence type="ECO:0000256" key="6">
    <source>
        <dbReference type="RuleBase" id="RU363053"/>
    </source>
</evidence>
<feature type="transmembrane region" description="Helical" evidence="6">
    <location>
        <begin position="232"/>
        <end position="251"/>
    </location>
</feature>
<dbReference type="GO" id="GO:0005778">
    <property type="term" value="C:peroxisomal membrane"/>
    <property type="evidence" value="ECO:0007669"/>
    <property type="project" value="TreeGrafter"/>
</dbReference>
<sequence>MKLKIHSRLANESVRLNSASSTVQRQVTLTIPPLTKTSSNYAIADCDSVFAGRRAECHIKRTTYTLNIVELLQFVTYSVLSCPPNYLWQAFLEARFPAYPKEFPQREKELIVDDIATSSGAEKGQGANGSLSKRRVEEKAMTQQTDPRVSEEKTKKLSLKNTAIKFTLDQTLGAAVNTVLFITGITLLQGQSWSTVYTNIQGKFWPMTFAGQKLWPAVSILSFAVIPLEHRMLFGSVAGLFWGIYLSLVSGSGGKH</sequence>
<protein>
    <recommendedName>
        <fullName evidence="10">Mpv17/PMP22 family protein</fullName>
    </recommendedName>
</protein>
<evidence type="ECO:0000256" key="5">
    <source>
        <dbReference type="ARBA" id="ARBA00023136"/>
    </source>
</evidence>
<organism evidence="8 9">
    <name type="scientific">Pseudocercospora eumusae</name>
    <dbReference type="NCBI Taxonomy" id="321146"/>
    <lineage>
        <taxon>Eukaryota</taxon>
        <taxon>Fungi</taxon>
        <taxon>Dikarya</taxon>
        <taxon>Ascomycota</taxon>
        <taxon>Pezizomycotina</taxon>
        <taxon>Dothideomycetes</taxon>
        <taxon>Dothideomycetidae</taxon>
        <taxon>Mycosphaerellales</taxon>
        <taxon>Mycosphaerellaceae</taxon>
        <taxon>Pseudocercospora</taxon>
    </lineage>
</organism>
<dbReference type="AlphaFoldDB" id="A0A139HB36"/>
<evidence type="ECO:0000256" key="1">
    <source>
        <dbReference type="ARBA" id="ARBA00004141"/>
    </source>
</evidence>
<keyword evidence="9" id="KW-1185">Reference proteome</keyword>
<keyword evidence="3 6" id="KW-0812">Transmembrane</keyword>
<evidence type="ECO:0000313" key="8">
    <source>
        <dbReference type="EMBL" id="KXS99636.1"/>
    </source>
</evidence>
<accession>A0A139HB36</accession>
<gene>
    <name evidence="8" type="ORF">AC578_9929</name>
</gene>